<dbReference type="Gene3D" id="1.10.10.10">
    <property type="entry name" value="Winged helix-like DNA-binding domain superfamily/Winged helix DNA-binding domain"/>
    <property type="match status" value="1"/>
</dbReference>
<protein>
    <recommendedName>
        <fullName evidence="1">ArnR1-like winged helix-turn-helix domain-containing protein</fullName>
    </recommendedName>
</protein>
<feature type="domain" description="ArnR1-like winged helix-turn-helix" evidence="1">
    <location>
        <begin position="5"/>
        <end position="82"/>
    </location>
</feature>
<gene>
    <name evidence="2" type="ORF">S01H4_24470</name>
</gene>
<dbReference type="EMBL" id="BART01011493">
    <property type="protein sequence ID" value="GAG85819.1"/>
    <property type="molecule type" value="Genomic_DNA"/>
</dbReference>
<dbReference type="InterPro" id="IPR038723">
    <property type="entry name" value="ArnR1-like_HTH"/>
</dbReference>
<evidence type="ECO:0000259" key="1">
    <source>
        <dbReference type="Pfam" id="PF14947"/>
    </source>
</evidence>
<reference evidence="2" key="1">
    <citation type="journal article" date="2014" name="Front. Microbiol.">
        <title>High frequency of phylogenetically diverse reductive dehalogenase-homologous genes in deep subseafloor sedimentary metagenomes.</title>
        <authorList>
            <person name="Kawai M."/>
            <person name="Futagami T."/>
            <person name="Toyoda A."/>
            <person name="Takaki Y."/>
            <person name="Nishi S."/>
            <person name="Hori S."/>
            <person name="Arai W."/>
            <person name="Tsubouchi T."/>
            <person name="Morono Y."/>
            <person name="Uchiyama I."/>
            <person name="Ito T."/>
            <person name="Fujiyama A."/>
            <person name="Inagaki F."/>
            <person name="Takami H."/>
        </authorList>
    </citation>
    <scope>NUCLEOTIDE SEQUENCE</scope>
    <source>
        <strain evidence="2">Expedition CK06-06</strain>
    </source>
</reference>
<sequence>MSKFRQEIEVLYDVLSSLEDSIIGLWDMVTTKNLNSAMWRKYRLKMLKLDLIIEDGVKGSRVAFEISPRGREFLEIIRAYRSIWSSI</sequence>
<evidence type="ECO:0000313" key="2">
    <source>
        <dbReference type="EMBL" id="GAG85819.1"/>
    </source>
</evidence>
<dbReference type="Pfam" id="PF14947">
    <property type="entry name" value="HTH_45"/>
    <property type="match status" value="1"/>
</dbReference>
<comment type="caution">
    <text evidence="2">The sequence shown here is derived from an EMBL/GenBank/DDBJ whole genome shotgun (WGS) entry which is preliminary data.</text>
</comment>
<organism evidence="2">
    <name type="scientific">marine sediment metagenome</name>
    <dbReference type="NCBI Taxonomy" id="412755"/>
    <lineage>
        <taxon>unclassified sequences</taxon>
        <taxon>metagenomes</taxon>
        <taxon>ecological metagenomes</taxon>
    </lineage>
</organism>
<dbReference type="AlphaFoldDB" id="X1ASH2"/>
<dbReference type="InterPro" id="IPR036388">
    <property type="entry name" value="WH-like_DNA-bd_sf"/>
</dbReference>
<accession>X1ASH2</accession>
<name>X1ASH2_9ZZZZ</name>
<proteinExistence type="predicted"/>